<evidence type="ECO:0000313" key="13">
    <source>
        <dbReference type="Proteomes" id="UP000094389"/>
    </source>
</evidence>
<organism evidence="12 13">
    <name type="scientific">Cyberlindnera jadinii (strain ATCC 18201 / CBS 1600 / BCRC 20928 / JCM 3617 / NBRC 0987 / NRRL Y-1542)</name>
    <name type="common">Torula yeast</name>
    <name type="synonym">Candida utilis</name>
    <dbReference type="NCBI Taxonomy" id="983966"/>
    <lineage>
        <taxon>Eukaryota</taxon>
        <taxon>Fungi</taxon>
        <taxon>Dikarya</taxon>
        <taxon>Ascomycota</taxon>
        <taxon>Saccharomycotina</taxon>
        <taxon>Saccharomycetes</taxon>
        <taxon>Phaffomycetales</taxon>
        <taxon>Phaffomycetaceae</taxon>
        <taxon>Cyberlindnera</taxon>
    </lineage>
</organism>
<dbReference type="GO" id="GO:0016042">
    <property type="term" value="P:lipid catabolic process"/>
    <property type="evidence" value="ECO:0007669"/>
    <property type="project" value="UniProtKB-KW"/>
</dbReference>
<dbReference type="InterPro" id="IPR025483">
    <property type="entry name" value="Lipase_euk"/>
</dbReference>
<comment type="similarity">
    <text evidence="2 9">Belongs to the AB hydrolase superfamily. Lipase family.</text>
</comment>
<evidence type="ECO:0000256" key="10">
    <source>
        <dbReference type="PIRSR" id="PIRSR000862-1"/>
    </source>
</evidence>
<accession>A0A1E4RZ74</accession>
<dbReference type="RefSeq" id="XP_020069560.1">
    <property type="nucleotide sequence ID" value="XM_020212824.1"/>
</dbReference>
<feature type="domain" description="Partial AB-hydrolase lipase" evidence="11">
    <location>
        <begin position="16"/>
        <end position="71"/>
    </location>
</feature>
<dbReference type="OrthoDB" id="9974421at2759"/>
<dbReference type="OMA" id="GYPYEKY"/>
<evidence type="ECO:0000256" key="3">
    <source>
        <dbReference type="ARBA" id="ARBA00022692"/>
    </source>
</evidence>
<evidence type="ECO:0000256" key="7">
    <source>
        <dbReference type="ARBA" id="ARBA00023098"/>
    </source>
</evidence>
<keyword evidence="5 9" id="KW-0442">Lipid degradation</keyword>
<dbReference type="GeneID" id="30987220"/>
<evidence type="ECO:0000256" key="6">
    <source>
        <dbReference type="ARBA" id="ARBA00022989"/>
    </source>
</evidence>
<evidence type="ECO:0000256" key="5">
    <source>
        <dbReference type="ARBA" id="ARBA00022963"/>
    </source>
</evidence>
<evidence type="ECO:0000256" key="1">
    <source>
        <dbReference type="ARBA" id="ARBA00004167"/>
    </source>
</evidence>
<dbReference type="EMBL" id="KV453934">
    <property type="protein sequence ID" value="ODV72521.1"/>
    <property type="molecule type" value="Genomic_DNA"/>
</dbReference>
<feature type="active site" description="Charge relay system" evidence="10">
    <location>
        <position position="302"/>
    </location>
</feature>
<keyword evidence="8" id="KW-0472">Membrane</keyword>
<keyword evidence="3" id="KW-0812">Transmembrane</keyword>
<keyword evidence="7" id="KW-0443">Lipid metabolism</keyword>
<feature type="active site" description="Nucleophile" evidence="10">
    <location>
        <position position="149"/>
    </location>
</feature>
<evidence type="ECO:0000313" key="12">
    <source>
        <dbReference type="EMBL" id="ODV72521.1"/>
    </source>
</evidence>
<dbReference type="Pfam" id="PF04083">
    <property type="entry name" value="Abhydro_lipase"/>
    <property type="match status" value="1"/>
</dbReference>
<evidence type="ECO:0000256" key="2">
    <source>
        <dbReference type="ARBA" id="ARBA00010701"/>
    </source>
</evidence>
<gene>
    <name evidence="12" type="ORF">CYBJADRAFT_129113</name>
</gene>
<name>A0A1E4RZ74_CYBJN</name>
<evidence type="ECO:0000256" key="9">
    <source>
        <dbReference type="PIRNR" id="PIRNR000862"/>
    </source>
</evidence>
<dbReference type="GO" id="GO:0016788">
    <property type="term" value="F:hydrolase activity, acting on ester bonds"/>
    <property type="evidence" value="ECO:0007669"/>
    <property type="project" value="InterPro"/>
</dbReference>
<comment type="subcellular location">
    <subcellularLocation>
        <location evidence="1">Membrane</location>
        <topology evidence="1">Single-pass membrane protein</topology>
    </subcellularLocation>
</comment>
<reference evidence="12 13" key="1">
    <citation type="journal article" date="2016" name="Proc. Natl. Acad. Sci. U.S.A.">
        <title>Comparative genomics of biotechnologically important yeasts.</title>
        <authorList>
            <person name="Riley R."/>
            <person name="Haridas S."/>
            <person name="Wolfe K.H."/>
            <person name="Lopes M.R."/>
            <person name="Hittinger C.T."/>
            <person name="Goeker M."/>
            <person name="Salamov A.A."/>
            <person name="Wisecaver J.H."/>
            <person name="Long T.M."/>
            <person name="Calvey C.H."/>
            <person name="Aerts A.L."/>
            <person name="Barry K.W."/>
            <person name="Choi C."/>
            <person name="Clum A."/>
            <person name="Coughlan A.Y."/>
            <person name="Deshpande S."/>
            <person name="Douglass A.P."/>
            <person name="Hanson S.J."/>
            <person name="Klenk H.-P."/>
            <person name="LaButti K.M."/>
            <person name="Lapidus A."/>
            <person name="Lindquist E.A."/>
            <person name="Lipzen A.M."/>
            <person name="Meier-Kolthoff J.P."/>
            <person name="Ohm R.A."/>
            <person name="Otillar R.P."/>
            <person name="Pangilinan J.L."/>
            <person name="Peng Y."/>
            <person name="Rokas A."/>
            <person name="Rosa C.A."/>
            <person name="Scheuner C."/>
            <person name="Sibirny A.A."/>
            <person name="Slot J.C."/>
            <person name="Stielow J.B."/>
            <person name="Sun H."/>
            <person name="Kurtzman C.P."/>
            <person name="Blackwell M."/>
            <person name="Grigoriev I.V."/>
            <person name="Jeffries T.W."/>
        </authorList>
    </citation>
    <scope>NUCLEOTIDE SEQUENCE [LARGE SCALE GENOMIC DNA]</scope>
    <source>
        <strain evidence="13">ATCC 18201 / CBS 1600 / BCRC 20928 / JCM 3617 / NBRC 0987 / NRRL Y-1542</strain>
    </source>
</reference>
<evidence type="ECO:0000256" key="4">
    <source>
        <dbReference type="ARBA" id="ARBA00022801"/>
    </source>
</evidence>
<dbReference type="Gene3D" id="3.40.50.1820">
    <property type="entry name" value="alpha/beta hydrolase"/>
    <property type="match status" value="1"/>
</dbReference>
<dbReference type="PIRSF" id="PIRSF000862">
    <property type="entry name" value="Steryl_ester_lip"/>
    <property type="match status" value="1"/>
</dbReference>
<sequence length="368" mass="41577">MSLYVRGRPVDADIDAIVGQHGFAVETHTTTTEDGHILTLHRIVGVNGVRAGAPVVYCHHGLMTNSELWVLGDATERCLPFKLVAEGYDVWLGNNRGNKYSNTHARWDLEDKEYWDFSIDEFARYDIPASIGYILQLTGETVLKYVGFSQGSSQLFASLAMNRELNGKIQHFTAISPVLVPQRLTHPVVAPLMLNPHYIEYIFGPKALLPFVPTVNSWLPSGLFNKVIDVSLQVLFQWNGINIPQSQKQVGYPHLYSTSSVKSVIHWFQIIRDQQFQLFNNTQSYNTSNIDTEVLLIYGDADCLVNIEKTCESLQSCKVETVRCPSYEHMDTLWAKDVENRVFNVILDKYRDIDGGREAIKSSGSLFL</sequence>
<dbReference type="SUPFAM" id="SSF53474">
    <property type="entry name" value="alpha/beta-Hydrolases"/>
    <property type="match status" value="1"/>
</dbReference>
<proteinExistence type="inferred from homology"/>
<keyword evidence="6" id="KW-1133">Transmembrane helix</keyword>
<keyword evidence="13" id="KW-1185">Reference proteome</keyword>
<protein>
    <recommendedName>
        <fullName evidence="9">Lipase</fullName>
    </recommendedName>
</protein>
<dbReference type="InterPro" id="IPR029058">
    <property type="entry name" value="AB_hydrolase_fold"/>
</dbReference>
<evidence type="ECO:0000259" key="11">
    <source>
        <dbReference type="Pfam" id="PF04083"/>
    </source>
</evidence>
<dbReference type="InterPro" id="IPR006693">
    <property type="entry name" value="AB_hydrolase_lipase"/>
</dbReference>
<feature type="active site" description="Charge relay system" evidence="10">
    <location>
        <position position="329"/>
    </location>
</feature>
<dbReference type="PANTHER" id="PTHR11005">
    <property type="entry name" value="LYSOSOMAL ACID LIPASE-RELATED"/>
    <property type="match status" value="1"/>
</dbReference>
<dbReference type="Proteomes" id="UP000094389">
    <property type="component" value="Unassembled WGS sequence"/>
</dbReference>
<keyword evidence="4 9" id="KW-0378">Hydrolase</keyword>
<dbReference type="FunFam" id="3.40.50.1820:FF:000095">
    <property type="entry name" value="Triglyceride lipase-cholesterol esterase"/>
    <property type="match status" value="1"/>
</dbReference>
<evidence type="ECO:0000256" key="8">
    <source>
        <dbReference type="ARBA" id="ARBA00023136"/>
    </source>
</evidence>
<dbReference type="STRING" id="983966.A0A1E4RZ74"/>
<dbReference type="AlphaFoldDB" id="A0A1E4RZ74"/>
<dbReference type="GO" id="GO:0016020">
    <property type="term" value="C:membrane"/>
    <property type="evidence" value="ECO:0007669"/>
    <property type="project" value="UniProtKB-SubCell"/>
</dbReference>